<accession>A0ABS1KXF5</accession>
<dbReference type="Pfam" id="PF00480">
    <property type="entry name" value="ROK"/>
    <property type="match status" value="1"/>
</dbReference>
<evidence type="ECO:0000313" key="2">
    <source>
        <dbReference type="EMBL" id="MBL0743942.1"/>
    </source>
</evidence>
<dbReference type="SUPFAM" id="SSF53067">
    <property type="entry name" value="Actin-like ATPase domain"/>
    <property type="match status" value="1"/>
</dbReference>
<evidence type="ECO:0000313" key="3">
    <source>
        <dbReference type="Proteomes" id="UP000613030"/>
    </source>
</evidence>
<comment type="caution">
    <text evidence="2">The sequence shown here is derived from an EMBL/GenBank/DDBJ whole genome shotgun (WGS) entry which is preliminary data.</text>
</comment>
<dbReference type="EMBL" id="JAERRB010000008">
    <property type="protein sequence ID" value="MBL0743942.1"/>
    <property type="molecule type" value="Genomic_DNA"/>
</dbReference>
<comment type="similarity">
    <text evidence="1">Belongs to the ROK (NagC/XylR) family.</text>
</comment>
<dbReference type="InterPro" id="IPR043129">
    <property type="entry name" value="ATPase_NBD"/>
</dbReference>
<dbReference type="PANTHER" id="PTHR18964:SF149">
    <property type="entry name" value="BIFUNCTIONAL UDP-N-ACETYLGLUCOSAMINE 2-EPIMERASE_N-ACETYLMANNOSAMINE KINASE"/>
    <property type="match status" value="1"/>
</dbReference>
<proteinExistence type="inferred from homology"/>
<dbReference type="RefSeq" id="WP_202013560.1">
    <property type="nucleotide sequence ID" value="NZ_JAERRB010000008.1"/>
</dbReference>
<name>A0ABS1KXF5_9BACT</name>
<organism evidence="2 3">
    <name type="scientific">Chryseolinea lacunae</name>
    <dbReference type="NCBI Taxonomy" id="2801331"/>
    <lineage>
        <taxon>Bacteria</taxon>
        <taxon>Pseudomonadati</taxon>
        <taxon>Bacteroidota</taxon>
        <taxon>Cytophagia</taxon>
        <taxon>Cytophagales</taxon>
        <taxon>Fulvivirgaceae</taxon>
        <taxon>Chryseolinea</taxon>
    </lineage>
</organism>
<keyword evidence="3" id="KW-1185">Reference proteome</keyword>
<dbReference type="InterPro" id="IPR000600">
    <property type="entry name" value="ROK"/>
</dbReference>
<protein>
    <submittedName>
        <fullName evidence="2">ROK family protein</fullName>
    </submittedName>
</protein>
<gene>
    <name evidence="2" type="ORF">JI741_22105</name>
</gene>
<evidence type="ECO:0000256" key="1">
    <source>
        <dbReference type="ARBA" id="ARBA00006479"/>
    </source>
</evidence>
<sequence>MNCIGIEIGGTKLQIVLGDGVSGIQRRVRLDVQRGKGAEEIQSQIESVLDQLVPDGSAKAIGVGFGGPVDRVAGRVHTSHQVSGWSGFGLVEWLEKRYGIPVALENDANVAALAEALFGVGKDKDIVFYITLGSGVGGGLVVHKKLYHGAVPGEVEVGHLRLDRNGTSLESCCSGWAVDKRVREAIQQERSGVLFDLAHGAQSGEARYLAPALALGDDTAKRILHDIADTLAFGLSHVVHLFHPDIIVIGGGLSLIGAPLAVATAAELPKHLMQAFVPGPTVALAHCGEDVVPLGALALARNRLSI</sequence>
<reference evidence="2 3" key="1">
    <citation type="submission" date="2021-01" db="EMBL/GenBank/DDBJ databases">
        <title>Chryseolinea sp. Jin1 Genome sequencing and assembly.</title>
        <authorList>
            <person name="Kim I."/>
        </authorList>
    </citation>
    <scope>NUCLEOTIDE SEQUENCE [LARGE SCALE GENOMIC DNA]</scope>
    <source>
        <strain evidence="2 3">Jin1</strain>
    </source>
</reference>
<dbReference type="PANTHER" id="PTHR18964">
    <property type="entry name" value="ROK (REPRESSOR, ORF, KINASE) FAMILY"/>
    <property type="match status" value="1"/>
</dbReference>
<dbReference type="Gene3D" id="3.30.420.40">
    <property type="match status" value="2"/>
</dbReference>
<dbReference type="Proteomes" id="UP000613030">
    <property type="component" value="Unassembled WGS sequence"/>
</dbReference>